<sequence length="700" mass="77670">MADKHITNGTAKPQSHPHLADVMHQVMHSRVKHNFKCHASNNNQTAQLEQKVRVDDSNGSGPGLTRIWIGLAVKHADHTIEIGCACNDGTYTMDFAVHELYARTDKHQPMASPTEKAQAIAGHLIEMISKYSQKNMYKVLGAGLSSELVALSPQLPSMLWADFDILPMALVKDGDFTDVDELADSMARRCVLWFGPNGLPRLQVGHSNNVEVDLNGQAQFTILEQYEKDMSPRTARAVATFAHPLTTGNKKIAFFSATPQGGGVALMRHALLRYAHLVGVDCTWYVPTPKPEVFRITKTNHNILQGLADADTRFTEDKQKFVDNFAKTNAKRLWVADGGPLAPRSKGGADIIIDLDPTRPVIYRSHIQIHTELLEDPASATSQVWNWLWSHVKKADLFIAHPFAACVPHHVPKNKLAYMPATTDWLDGLNKAMTDQAIRFHHDGFNDVCRGERSPTLAYPERDYIIQIARFDPAKGINDVLDAYAEFRHNSAFCHRKPASATPQLVLCGHASVDDPDGTMVFNGALDRLKRYPELRDSVIIVRLRPSDQLLNCLLSRARVALQLSTREGFEVKVSEALKKGVPVIARTAGGLPLQIKHNQSGYLVTATDRESEIRAVAGYLNTLFSNEAKYQEMSRFARTHVSEEVGTVGNAVCWMYLADQLTRGHAVVGNGQWVWDMARAKAGEPVTEGEIKLPRNLAT</sequence>
<keyword evidence="10" id="KW-1185">Reference proteome</keyword>
<comment type="caution">
    <text evidence="9">The sequence shown here is derived from an EMBL/GenBank/DDBJ whole genome shotgun (WGS) entry which is preliminary data.</text>
</comment>
<dbReference type="PANTHER" id="PTHR47779:SF1">
    <property type="entry name" value="SYNTHASE (CCG-9), PUTATIVE (AFU_ORTHOLOGUE AFUA_3G12100)-RELATED"/>
    <property type="match status" value="1"/>
</dbReference>
<keyword evidence="3" id="KW-0313">Glucose metabolism</keyword>
<reference evidence="9 10" key="1">
    <citation type="submission" date="2015-03" db="EMBL/GenBank/DDBJ databases">
        <title>RNA-seq based gene annotation and comparative genomics of four Zymoseptoria species reveal species-specific pathogenicity related genes and transposable element activity.</title>
        <authorList>
            <person name="Grandaubert J."/>
            <person name="Bhattacharyya A."/>
            <person name="Stukenbrock E.H."/>
        </authorList>
    </citation>
    <scope>NUCLEOTIDE SEQUENCE [LARGE SCALE GENOMIC DNA]</scope>
    <source>
        <strain evidence="9 10">Zb18110</strain>
    </source>
</reference>
<dbReference type="GO" id="GO:0006006">
    <property type="term" value="P:glucose metabolic process"/>
    <property type="evidence" value="ECO:0007669"/>
    <property type="project" value="UniProtKB-KW"/>
</dbReference>
<dbReference type="Gene3D" id="3.40.50.2000">
    <property type="entry name" value="Glycogen Phosphorylase B"/>
    <property type="match status" value="2"/>
</dbReference>
<keyword evidence="6" id="KW-0119">Carbohydrate metabolism</keyword>
<dbReference type="InterPro" id="IPR049438">
    <property type="entry name" value="TreT_GT1"/>
</dbReference>
<dbReference type="GO" id="GO:0016757">
    <property type="term" value="F:glycosyltransferase activity"/>
    <property type="evidence" value="ECO:0007669"/>
    <property type="project" value="UniProtKB-KW"/>
</dbReference>
<dbReference type="InterPro" id="IPR001296">
    <property type="entry name" value="Glyco_trans_1"/>
</dbReference>
<keyword evidence="5" id="KW-0808">Transferase</keyword>
<evidence type="ECO:0000313" key="10">
    <source>
        <dbReference type="Proteomes" id="UP000033647"/>
    </source>
</evidence>
<accession>A0A0F4GDL6</accession>
<comment type="similarity">
    <text evidence="1">Belongs to the glycosyltransferase group 1 family. Glycosyltransferase 4 subfamily.</text>
</comment>
<gene>
    <name evidence="9" type="ORF">TI39_contig4107g00002</name>
</gene>
<dbReference type="STRING" id="1047168.A0A0F4GDL6"/>
<dbReference type="Proteomes" id="UP000033647">
    <property type="component" value="Unassembled WGS sequence"/>
</dbReference>
<evidence type="ECO:0000256" key="1">
    <source>
        <dbReference type="ARBA" id="ARBA00009481"/>
    </source>
</evidence>
<evidence type="ECO:0000313" key="9">
    <source>
        <dbReference type="EMBL" id="KJX95513.1"/>
    </source>
</evidence>
<comment type="subunit">
    <text evidence="2">Homodimer.</text>
</comment>
<feature type="domain" description="Trehalose synthase N-terminal" evidence="8">
    <location>
        <begin position="255"/>
        <end position="401"/>
    </location>
</feature>
<dbReference type="SUPFAM" id="SSF53756">
    <property type="entry name" value="UDP-Glycosyltransferase/glycogen phosphorylase"/>
    <property type="match status" value="1"/>
</dbReference>
<dbReference type="PANTHER" id="PTHR47779">
    <property type="entry name" value="SYNTHASE (CCG-9), PUTATIVE (AFU_ORTHOLOGUE AFUA_3G12100)-RELATED"/>
    <property type="match status" value="1"/>
</dbReference>
<dbReference type="AlphaFoldDB" id="A0A0F4GDL6"/>
<dbReference type="Pfam" id="PF00534">
    <property type="entry name" value="Glycos_transf_1"/>
    <property type="match status" value="1"/>
</dbReference>
<proteinExistence type="inferred from homology"/>
<evidence type="ECO:0000259" key="8">
    <source>
        <dbReference type="Pfam" id="PF21269"/>
    </source>
</evidence>
<dbReference type="OrthoDB" id="937291at2759"/>
<protein>
    <submittedName>
        <fullName evidence="9">Trehalose synthase like protein</fullName>
    </submittedName>
</protein>
<organism evidence="9 10">
    <name type="scientific">Zymoseptoria brevis</name>
    <dbReference type="NCBI Taxonomy" id="1047168"/>
    <lineage>
        <taxon>Eukaryota</taxon>
        <taxon>Fungi</taxon>
        <taxon>Dikarya</taxon>
        <taxon>Ascomycota</taxon>
        <taxon>Pezizomycotina</taxon>
        <taxon>Dothideomycetes</taxon>
        <taxon>Dothideomycetidae</taxon>
        <taxon>Mycosphaerellales</taxon>
        <taxon>Mycosphaerellaceae</taxon>
        <taxon>Zymoseptoria</taxon>
    </lineage>
</organism>
<feature type="domain" description="Glycosyl transferase family 1" evidence="7">
    <location>
        <begin position="456"/>
        <end position="640"/>
    </location>
</feature>
<dbReference type="EMBL" id="LAFY01004067">
    <property type="protein sequence ID" value="KJX95513.1"/>
    <property type="molecule type" value="Genomic_DNA"/>
</dbReference>
<keyword evidence="4" id="KW-0328">Glycosyltransferase</keyword>
<evidence type="ECO:0000256" key="6">
    <source>
        <dbReference type="ARBA" id="ARBA00023277"/>
    </source>
</evidence>
<evidence type="ECO:0000256" key="3">
    <source>
        <dbReference type="ARBA" id="ARBA00022526"/>
    </source>
</evidence>
<evidence type="ECO:0000259" key="7">
    <source>
        <dbReference type="Pfam" id="PF00534"/>
    </source>
</evidence>
<dbReference type="Pfam" id="PF21269">
    <property type="entry name" value="TreT_GT1"/>
    <property type="match status" value="1"/>
</dbReference>
<dbReference type="InterPro" id="IPR052078">
    <property type="entry name" value="Trehalose_Metab_GTase"/>
</dbReference>
<evidence type="ECO:0000256" key="4">
    <source>
        <dbReference type="ARBA" id="ARBA00022676"/>
    </source>
</evidence>
<evidence type="ECO:0000256" key="5">
    <source>
        <dbReference type="ARBA" id="ARBA00022679"/>
    </source>
</evidence>
<evidence type="ECO:0000256" key="2">
    <source>
        <dbReference type="ARBA" id="ARBA00011738"/>
    </source>
</evidence>
<name>A0A0F4GDL6_9PEZI</name>